<organism evidence="1 2">
    <name type="scientific">Caenorhabditis japonica</name>
    <dbReference type="NCBI Taxonomy" id="281687"/>
    <lineage>
        <taxon>Eukaryota</taxon>
        <taxon>Metazoa</taxon>
        <taxon>Ecdysozoa</taxon>
        <taxon>Nematoda</taxon>
        <taxon>Chromadorea</taxon>
        <taxon>Rhabditida</taxon>
        <taxon>Rhabditina</taxon>
        <taxon>Rhabditomorpha</taxon>
        <taxon>Rhabditoidea</taxon>
        <taxon>Rhabditidae</taxon>
        <taxon>Peloderinae</taxon>
        <taxon>Caenorhabditis</taxon>
    </lineage>
</organism>
<dbReference type="Proteomes" id="UP000005237">
    <property type="component" value="Unassembled WGS sequence"/>
</dbReference>
<name>A0A8R1IHD3_CAEJA</name>
<accession>A0A8R1IHD3</accession>
<reference evidence="2" key="1">
    <citation type="submission" date="2010-08" db="EMBL/GenBank/DDBJ databases">
        <authorList>
            <consortium name="Caenorhabditis japonica Sequencing Consortium"/>
            <person name="Wilson R.K."/>
        </authorList>
    </citation>
    <scope>NUCLEOTIDE SEQUENCE [LARGE SCALE GENOMIC DNA]</scope>
    <source>
        <strain evidence="2">DF5081</strain>
    </source>
</reference>
<sequence length="25" mass="2962">MIQVISTTTFLLLYEITEKLTDIFE</sequence>
<reference evidence="1" key="2">
    <citation type="submission" date="2022-06" db="UniProtKB">
        <authorList>
            <consortium name="EnsemblMetazoa"/>
        </authorList>
    </citation>
    <scope>IDENTIFICATION</scope>
    <source>
        <strain evidence="1">DF5081</strain>
    </source>
</reference>
<proteinExistence type="predicted"/>
<dbReference type="EnsemblMetazoa" id="CJA32224.1">
    <property type="protein sequence ID" value="CJA32224.1"/>
    <property type="gene ID" value="WBGene00208071"/>
</dbReference>
<protein>
    <submittedName>
        <fullName evidence="1">Uncharacterized protein</fullName>
    </submittedName>
</protein>
<evidence type="ECO:0000313" key="1">
    <source>
        <dbReference type="EnsemblMetazoa" id="CJA32224.1"/>
    </source>
</evidence>
<evidence type="ECO:0000313" key="2">
    <source>
        <dbReference type="Proteomes" id="UP000005237"/>
    </source>
</evidence>
<keyword evidence="2" id="KW-1185">Reference proteome</keyword>
<dbReference type="AlphaFoldDB" id="A0A8R1IHD3"/>